<dbReference type="RefSeq" id="WP_386744827.1">
    <property type="nucleotide sequence ID" value="NZ_JBHRYA010000009.1"/>
</dbReference>
<name>A0ABV7XPR3_9GAMM</name>
<evidence type="ECO:0000313" key="3">
    <source>
        <dbReference type="Proteomes" id="UP001595705"/>
    </source>
</evidence>
<keyword evidence="3" id="KW-1185">Reference proteome</keyword>
<feature type="domain" description="Antitoxin SocA-like Panacea" evidence="1">
    <location>
        <begin position="23"/>
        <end position="115"/>
    </location>
</feature>
<proteinExistence type="predicted"/>
<dbReference type="Pfam" id="PF13274">
    <property type="entry name" value="SocA_Panacea"/>
    <property type="match status" value="1"/>
</dbReference>
<dbReference type="EMBL" id="JBHRYA010000009">
    <property type="protein sequence ID" value="MFC3717114.1"/>
    <property type="molecule type" value="Genomic_DNA"/>
</dbReference>
<accession>A0ABV7XPR3</accession>
<evidence type="ECO:0000259" key="1">
    <source>
        <dbReference type="Pfam" id="PF13274"/>
    </source>
</evidence>
<protein>
    <submittedName>
        <fullName evidence="2">Panacea domain-containing protein</fullName>
    </submittedName>
</protein>
<evidence type="ECO:0000313" key="2">
    <source>
        <dbReference type="EMBL" id="MFC3717114.1"/>
    </source>
</evidence>
<dbReference type="InterPro" id="IPR025272">
    <property type="entry name" value="SocA_Panacea"/>
</dbReference>
<comment type="caution">
    <text evidence="2">The sequence shown here is derived from an EMBL/GenBank/DDBJ whole genome shotgun (WGS) entry which is preliminary data.</text>
</comment>
<organism evidence="2 3">
    <name type="scientific">Luteimonas soli</name>
    <dbReference type="NCBI Taxonomy" id="1648966"/>
    <lineage>
        <taxon>Bacteria</taxon>
        <taxon>Pseudomonadati</taxon>
        <taxon>Pseudomonadota</taxon>
        <taxon>Gammaproteobacteria</taxon>
        <taxon>Lysobacterales</taxon>
        <taxon>Lysobacteraceae</taxon>
        <taxon>Luteimonas</taxon>
    </lineage>
</organism>
<dbReference type="Proteomes" id="UP001595705">
    <property type="component" value="Unassembled WGS sequence"/>
</dbReference>
<gene>
    <name evidence="2" type="ORF">ACFONC_13215</name>
</gene>
<reference evidence="3" key="1">
    <citation type="journal article" date="2019" name="Int. J. Syst. Evol. Microbiol.">
        <title>The Global Catalogue of Microorganisms (GCM) 10K type strain sequencing project: providing services to taxonomists for standard genome sequencing and annotation.</title>
        <authorList>
            <consortium name="The Broad Institute Genomics Platform"/>
            <consortium name="The Broad Institute Genome Sequencing Center for Infectious Disease"/>
            <person name="Wu L."/>
            <person name="Ma J."/>
        </authorList>
    </citation>
    <scope>NUCLEOTIDE SEQUENCE [LARGE SCALE GENOMIC DNA]</scope>
    <source>
        <strain evidence="3">KCTC 42441</strain>
    </source>
</reference>
<sequence>MATVHDVAAFILERAGSMSTMKLQKLVYYSQAWSLVWDGDVLFDSQIQAWANGPVCPELFQSHRGAYRVAREDISGDPNQLNQDQRETVEGVLSVYGDKTPQWLSDLTHVEDPWKLARAGVPEGANCSSEISRESMLNYYSSL</sequence>